<feature type="transmembrane region" description="Helical" evidence="1">
    <location>
        <begin position="604"/>
        <end position="624"/>
    </location>
</feature>
<keyword evidence="1" id="KW-0472">Membrane</keyword>
<keyword evidence="1" id="KW-0812">Transmembrane</keyword>
<accession>A0ABS0E0Q1</accession>
<feature type="transmembrane region" description="Helical" evidence="1">
    <location>
        <begin position="7"/>
        <end position="27"/>
    </location>
</feature>
<feature type="transmembrane region" description="Helical" evidence="1">
    <location>
        <begin position="85"/>
        <end position="102"/>
    </location>
</feature>
<feature type="transmembrane region" description="Helical" evidence="1">
    <location>
        <begin position="204"/>
        <end position="224"/>
    </location>
</feature>
<sequence>MKNVDQLKLSFFCVLLAIFSCYVSYYTPISIFNSASYDDAHFISQSYYLLNGNWLGEYNNLTLIKGPVYSFFLALTTITHIPLQIFQQALYCISVFLLILTVKKKVNGFWLYYVILFALLTLNPVMTADRIIRDYLYTSLFIFFATSLSKINDTTVKKNLGWIFLCGTSLFMFWYTREEGIWIAPLLLIPIFCFYKSKRKLSLFINYMLVIFIFSLLSLSVSIVNKITYGTYSIVDFKDKNFKGVISKLSSIRVNEKKPDHVPVSESQRELAYSVSPQLSKLKEYLESDNQWKSASCNVYKDVCGDYAGGWFMWAVRSATESKGFYSSPDSAEGFYKKINMEISNACDNGKISCKPSIISYLPPLPDNFIEKYTSAFIRGMRVIFLFDTMSFSSGFSTESYFTTLQEVQEKLNIIERTPTKNETERFLISGWYINTYNPDAWVCMKTTKGCLSLTRKNSKDVANHFFMPEKTESRFVASGEIGSTEFCAGNNLKDCLSLEKIVNEGPYTLNNGIFYIDKVEKYDNKNTLSLEIRSAISQVIKYVNLILLFATLTLFIIKPFVKKLEFNVDVLSIMVIATMLCLFRLAILALIDVTSFPGVEQIYLLPCYPIITFVIFLGSVFILKRK</sequence>
<name>A0ABS0E0Q1_9GAMM</name>
<gene>
    <name evidence="2" type="ORF">IV433_04435</name>
</gene>
<feature type="transmembrane region" description="Helical" evidence="1">
    <location>
        <begin position="569"/>
        <end position="592"/>
    </location>
</feature>
<keyword evidence="3" id="KW-1185">Reference proteome</keyword>
<feature type="transmembrane region" description="Helical" evidence="1">
    <location>
        <begin position="132"/>
        <end position="148"/>
    </location>
</feature>
<dbReference type="EMBL" id="JADOBI010000002">
    <property type="protein sequence ID" value="MBF7978655.1"/>
    <property type="molecule type" value="Genomic_DNA"/>
</dbReference>
<dbReference type="Proteomes" id="UP000636811">
    <property type="component" value="Unassembled WGS sequence"/>
</dbReference>
<protein>
    <submittedName>
        <fullName evidence="2">Uncharacterized protein</fullName>
    </submittedName>
</protein>
<comment type="caution">
    <text evidence="2">The sequence shown here is derived from an EMBL/GenBank/DDBJ whole genome shotgun (WGS) entry which is preliminary data.</text>
</comment>
<evidence type="ECO:0000313" key="2">
    <source>
        <dbReference type="EMBL" id="MBF7978655.1"/>
    </source>
</evidence>
<proteinExistence type="predicted"/>
<feature type="transmembrane region" description="Helical" evidence="1">
    <location>
        <begin position="109"/>
        <end position="126"/>
    </location>
</feature>
<reference evidence="2 3" key="1">
    <citation type="submission" date="2020-11" db="EMBL/GenBank/DDBJ databases">
        <title>Taxonomic investigation of Rahnella strains.</title>
        <authorList>
            <person name="Lee S.D."/>
        </authorList>
    </citation>
    <scope>NUCLEOTIDE SEQUENCE [LARGE SCALE GENOMIC DNA]</scope>
    <source>
        <strain evidence="2 3">SAP-17</strain>
    </source>
</reference>
<feature type="transmembrane region" description="Helical" evidence="1">
    <location>
        <begin position="543"/>
        <end position="562"/>
    </location>
</feature>
<feature type="transmembrane region" description="Helical" evidence="1">
    <location>
        <begin position="181"/>
        <end position="197"/>
    </location>
</feature>
<organism evidence="2 3">
    <name type="scientific">Rahnella laticis</name>
    <dbReference type="NCBI Taxonomy" id="2787622"/>
    <lineage>
        <taxon>Bacteria</taxon>
        <taxon>Pseudomonadati</taxon>
        <taxon>Pseudomonadota</taxon>
        <taxon>Gammaproteobacteria</taxon>
        <taxon>Enterobacterales</taxon>
        <taxon>Yersiniaceae</taxon>
        <taxon>Rahnella</taxon>
    </lineage>
</organism>
<dbReference type="RefSeq" id="WP_195813182.1">
    <property type="nucleotide sequence ID" value="NZ_JADOBI010000002.1"/>
</dbReference>
<dbReference type="PROSITE" id="PS51257">
    <property type="entry name" value="PROKAR_LIPOPROTEIN"/>
    <property type="match status" value="1"/>
</dbReference>
<feature type="transmembrane region" description="Helical" evidence="1">
    <location>
        <begin position="160"/>
        <end position="175"/>
    </location>
</feature>
<evidence type="ECO:0000256" key="1">
    <source>
        <dbReference type="SAM" id="Phobius"/>
    </source>
</evidence>
<keyword evidence="1" id="KW-1133">Transmembrane helix</keyword>
<evidence type="ECO:0000313" key="3">
    <source>
        <dbReference type="Proteomes" id="UP000636811"/>
    </source>
</evidence>